<evidence type="ECO:0000313" key="3">
    <source>
        <dbReference type="EMBL" id="GBD00087.1"/>
    </source>
</evidence>
<dbReference type="EMBL" id="BEHT01000051">
    <property type="protein sequence ID" value="GBD00087.1"/>
    <property type="molecule type" value="Genomic_DNA"/>
</dbReference>
<protein>
    <recommendedName>
        <fullName evidence="2">UPF0102 protein HRbin17_02623</fullName>
    </recommendedName>
</protein>
<dbReference type="Pfam" id="PF02021">
    <property type="entry name" value="UPF0102"/>
    <property type="match status" value="1"/>
</dbReference>
<accession>A0A2H5XFY7</accession>
<dbReference type="PANTHER" id="PTHR34039">
    <property type="entry name" value="UPF0102 PROTEIN YRAN"/>
    <property type="match status" value="1"/>
</dbReference>
<dbReference type="Gene3D" id="3.40.1350.10">
    <property type="match status" value="1"/>
</dbReference>
<name>A0A2H5XFY7_9BACT</name>
<comment type="caution">
    <text evidence="3">The sequence shown here is derived from an EMBL/GenBank/DDBJ whole genome shotgun (WGS) entry which is preliminary data.</text>
</comment>
<dbReference type="HAMAP" id="MF_00048">
    <property type="entry name" value="UPF0102"/>
    <property type="match status" value="1"/>
</dbReference>
<organism evidence="3 4">
    <name type="scientific">Candidatus Fervidibacter japonicus</name>
    <dbReference type="NCBI Taxonomy" id="2035412"/>
    <lineage>
        <taxon>Bacteria</taxon>
        <taxon>Candidatus Fervidibacterota</taxon>
        <taxon>Candidatus Fervidibacter</taxon>
    </lineage>
</organism>
<dbReference type="AlphaFoldDB" id="A0A2H5XFY7"/>
<dbReference type="SUPFAM" id="SSF52980">
    <property type="entry name" value="Restriction endonuclease-like"/>
    <property type="match status" value="1"/>
</dbReference>
<comment type="similarity">
    <text evidence="1 2">Belongs to the UPF0102 family.</text>
</comment>
<proteinExistence type="inferred from homology"/>
<evidence type="ECO:0000256" key="1">
    <source>
        <dbReference type="ARBA" id="ARBA00006738"/>
    </source>
</evidence>
<dbReference type="Proteomes" id="UP000236173">
    <property type="component" value="Unassembled WGS sequence"/>
</dbReference>
<reference evidence="4" key="1">
    <citation type="submission" date="2017-09" db="EMBL/GenBank/DDBJ databases">
        <title>Metaegenomics of thermophilic ammonia-oxidizing enrichment culture.</title>
        <authorList>
            <person name="Kato S."/>
            <person name="Suzuki K."/>
        </authorList>
    </citation>
    <scope>NUCLEOTIDE SEQUENCE [LARGE SCALE GENOMIC DNA]</scope>
</reference>
<dbReference type="InterPro" id="IPR003509">
    <property type="entry name" value="UPF0102_YraN-like"/>
</dbReference>
<dbReference type="NCBIfam" id="TIGR00252">
    <property type="entry name" value="YraN family protein"/>
    <property type="match status" value="1"/>
</dbReference>
<dbReference type="PANTHER" id="PTHR34039:SF1">
    <property type="entry name" value="UPF0102 PROTEIN YRAN"/>
    <property type="match status" value="1"/>
</dbReference>
<sequence length="135" mass="15706">MNWLTRLRQWWQGRPASPTERGRLAEEAAALYLRRRGYRIVATRVRLRVGEIDLVAVRDKEKVAAFVEVKARSSNTFGAPTEALRPRQRRRLRNAAEVFAARQGWHDYTLRFDLVAVDLDETGRIVHIEHIPDAF</sequence>
<dbReference type="GO" id="GO:0003676">
    <property type="term" value="F:nucleic acid binding"/>
    <property type="evidence" value="ECO:0007669"/>
    <property type="project" value="InterPro"/>
</dbReference>
<gene>
    <name evidence="3" type="ORF">HRbin17_02623</name>
</gene>
<dbReference type="NCBIfam" id="NF009150">
    <property type="entry name" value="PRK12497.1-3"/>
    <property type="match status" value="1"/>
</dbReference>
<dbReference type="InterPro" id="IPR011335">
    <property type="entry name" value="Restrct_endonuc-II-like"/>
</dbReference>
<evidence type="ECO:0000313" key="4">
    <source>
        <dbReference type="Proteomes" id="UP000236173"/>
    </source>
</evidence>
<dbReference type="InterPro" id="IPR011856">
    <property type="entry name" value="tRNA_endonuc-like_dom_sf"/>
</dbReference>
<evidence type="ECO:0000256" key="2">
    <source>
        <dbReference type="HAMAP-Rule" id="MF_00048"/>
    </source>
</evidence>